<dbReference type="AlphaFoldDB" id="A0A951Q1X2"/>
<evidence type="ECO:0000313" key="1">
    <source>
        <dbReference type="EMBL" id="MBW4563873.1"/>
    </source>
</evidence>
<proteinExistence type="predicted"/>
<organism evidence="1 2">
    <name type="scientific">Mojavia pulchra JT2-VF2</name>
    <dbReference type="NCBI Taxonomy" id="287848"/>
    <lineage>
        <taxon>Bacteria</taxon>
        <taxon>Bacillati</taxon>
        <taxon>Cyanobacteriota</taxon>
        <taxon>Cyanophyceae</taxon>
        <taxon>Nostocales</taxon>
        <taxon>Nostocaceae</taxon>
    </lineage>
</organism>
<sequence>MIIGSNVTTVQRVSSYCLKKTPYIFPYYGVPTDEEMNLFAPNIIVLCLPLPENFQHQICQPYILWSEDLTLEGQSFVNSPTDLYDLLHEVVQA</sequence>
<comment type="caution">
    <text evidence="1">The sequence shown here is derived from an EMBL/GenBank/DDBJ whole genome shotgun (WGS) entry which is preliminary data.</text>
</comment>
<name>A0A951Q1X2_9NOST</name>
<reference evidence="1" key="2">
    <citation type="journal article" date="2022" name="Microbiol. Resour. Announc.">
        <title>Metagenome Sequencing to Explore Phylogenomics of Terrestrial Cyanobacteria.</title>
        <authorList>
            <person name="Ward R.D."/>
            <person name="Stajich J.E."/>
            <person name="Johansen J.R."/>
            <person name="Huntemann M."/>
            <person name="Clum A."/>
            <person name="Foster B."/>
            <person name="Foster B."/>
            <person name="Roux S."/>
            <person name="Palaniappan K."/>
            <person name="Varghese N."/>
            <person name="Mukherjee S."/>
            <person name="Reddy T.B.K."/>
            <person name="Daum C."/>
            <person name="Copeland A."/>
            <person name="Chen I.A."/>
            <person name="Ivanova N.N."/>
            <person name="Kyrpides N.C."/>
            <person name="Shapiro N."/>
            <person name="Eloe-Fadrosh E.A."/>
            <person name="Pietrasiak N."/>
        </authorList>
    </citation>
    <scope>NUCLEOTIDE SEQUENCE</scope>
    <source>
        <strain evidence="1">JT2-VF2</strain>
    </source>
</reference>
<accession>A0A951Q1X2</accession>
<dbReference type="Proteomes" id="UP000715781">
    <property type="component" value="Unassembled WGS sequence"/>
</dbReference>
<evidence type="ECO:0000313" key="2">
    <source>
        <dbReference type="Proteomes" id="UP000715781"/>
    </source>
</evidence>
<reference evidence="1" key="1">
    <citation type="submission" date="2021-05" db="EMBL/GenBank/DDBJ databases">
        <authorList>
            <person name="Pietrasiak N."/>
            <person name="Ward R."/>
            <person name="Stajich J.E."/>
            <person name="Kurbessoian T."/>
        </authorList>
    </citation>
    <scope>NUCLEOTIDE SEQUENCE</scope>
    <source>
        <strain evidence="1">JT2-VF2</strain>
    </source>
</reference>
<protein>
    <submittedName>
        <fullName evidence="1">Uncharacterized protein</fullName>
    </submittedName>
</protein>
<dbReference type="EMBL" id="JAHHHN010000016">
    <property type="protein sequence ID" value="MBW4563873.1"/>
    <property type="molecule type" value="Genomic_DNA"/>
</dbReference>
<gene>
    <name evidence="1" type="ORF">KME32_22570</name>
</gene>